<proteinExistence type="inferred from homology"/>
<evidence type="ECO:0000256" key="7">
    <source>
        <dbReference type="ARBA" id="ARBA00023136"/>
    </source>
</evidence>
<dbReference type="AlphaFoldDB" id="A0AAV8TLA1"/>
<sequence length="189" mass="20138">METNNKDSVDGIESGLAITRGYRSRAELLLRVLAFALTLTATVVLGVDKQTKVISIKIVDTLPAVNLPVVAKWHYLSAFVYFVVANAIACSYSAISIVLSLGSKKGWGPVISVLDLFMVALLFSGNGAAAAIGLLGSKGNSHVRWNKVCNMFSRFCNQVAASAALSLVGSVVFLLIVVVATLRLHKRSQ</sequence>
<evidence type="ECO:0000256" key="1">
    <source>
        <dbReference type="ARBA" id="ARBA00004651"/>
    </source>
</evidence>
<evidence type="ECO:0000313" key="11">
    <source>
        <dbReference type="Proteomes" id="UP001159364"/>
    </source>
</evidence>
<comment type="subcellular location">
    <subcellularLocation>
        <location evidence="1 8">Cell membrane</location>
        <topology evidence="1 8">Multi-pass membrane protein</topology>
    </subcellularLocation>
</comment>
<organism evidence="10 11">
    <name type="scientific">Erythroxylum novogranatense</name>
    <dbReference type="NCBI Taxonomy" id="1862640"/>
    <lineage>
        <taxon>Eukaryota</taxon>
        <taxon>Viridiplantae</taxon>
        <taxon>Streptophyta</taxon>
        <taxon>Embryophyta</taxon>
        <taxon>Tracheophyta</taxon>
        <taxon>Spermatophyta</taxon>
        <taxon>Magnoliopsida</taxon>
        <taxon>eudicotyledons</taxon>
        <taxon>Gunneridae</taxon>
        <taxon>Pentapetalae</taxon>
        <taxon>rosids</taxon>
        <taxon>fabids</taxon>
        <taxon>Malpighiales</taxon>
        <taxon>Erythroxylaceae</taxon>
        <taxon>Erythroxylum</taxon>
    </lineage>
</organism>
<evidence type="ECO:0000256" key="2">
    <source>
        <dbReference type="ARBA" id="ARBA00007651"/>
    </source>
</evidence>
<dbReference type="Proteomes" id="UP001159364">
    <property type="component" value="Linkage Group LG04"/>
</dbReference>
<dbReference type="GO" id="GO:0005886">
    <property type="term" value="C:plasma membrane"/>
    <property type="evidence" value="ECO:0007669"/>
    <property type="project" value="UniProtKB-SubCell"/>
</dbReference>
<feature type="transmembrane region" description="Helical" evidence="8">
    <location>
        <begin position="113"/>
        <end position="135"/>
    </location>
</feature>
<comment type="caution">
    <text evidence="10">The sequence shown here is derived from an EMBL/GenBank/DDBJ whole genome shotgun (WGS) entry which is preliminary data.</text>
</comment>
<evidence type="ECO:0000256" key="8">
    <source>
        <dbReference type="RuleBase" id="RU361233"/>
    </source>
</evidence>
<gene>
    <name evidence="10" type="ORF">K2173_017587</name>
</gene>
<comment type="similarity">
    <text evidence="2 8">Belongs to the Casparian strip membrane proteins (CASP) family.</text>
</comment>
<feature type="transmembrane region" description="Helical" evidence="8">
    <location>
        <begin position="78"/>
        <end position="101"/>
    </location>
</feature>
<name>A0AAV8TLA1_9ROSI</name>
<evidence type="ECO:0000256" key="4">
    <source>
        <dbReference type="ARBA" id="ARBA00022475"/>
    </source>
</evidence>
<dbReference type="PANTHER" id="PTHR36488:SF8">
    <property type="entry name" value="CASP-LIKE PROTEIN 1U1"/>
    <property type="match status" value="1"/>
</dbReference>
<dbReference type="InterPro" id="IPR044173">
    <property type="entry name" value="CASPL"/>
</dbReference>
<evidence type="ECO:0000256" key="3">
    <source>
        <dbReference type="ARBA" id="ARBA00011489"/>
    </source>
</evidence>
<keyword evidence="4 8" id="KW-1003">Cell membrane</keyword>
<accession>A0AAV8TLA1</accession>
<evidence type="ECO:0000256" key="5">
    <source>
        <dbReference type="ARBA" id="ARBA00022692"/>
    </source>
</evidence>
<dbReference type="EMBL" id="JAIWQS010000004">
    <property type="protein sequence ID" value="KAJ8767518.1"/>
    <property type="molecule type" value="Genomic_DNA"/>
</dbReference>
<dbReference type="InterPro" id="IPR006459">
    <property type="entry name" value="CASP/CASPL"/>
</dbReference>
<keyword evidence="5 8" id="KW-0812">Transmembrane</keyword>
<reference evidence="10 11" key="1">
    <citation type="submission" date="2021-09" db="EMBL/GenBank/DDBJ databases">
        <title>Genomic insights and catalytic innovation underlie evolution of tropane alkaloids biosynthesis.</title>
        <authorList>
            <person name="Wang Y.-J."/>
            <person name="Tian T."/>
            <person name="Huang J.-P."/>
            <person name="Huang S.-X."/>
        </authorList>
    </citation>
    <scope>NUCLEOTIDE SEQUENCE [LARGE SCALE GENOMIC DNA]</scope>
    <source>
        <strain evidence="10">KIB-2018</strain>
        <tissue evidence="10">Leaf</tissue>
    </source>
</reference>
<keyword evidence="7 8" id="KW-0472">Membrane</keyword>
<evidence type="ECO:0000256" key="6">
    <source>
        <dbReference type="ARBA" id="ARBA00022989"/>
    </source>
</evidence>
<dbReference type="NCBIfam" id="TIGR01569">
    <property type="entry name" value="A_tha_TIGR01569"/>
    <property type="match status" value="1"/>
</dbReference>
<feature type="domain" description="Casparian strip membrane protein" evidence="9">
    <location>
        <begin position="24"/>
        <end position="171"/>
    </location>
</feature>
<dbReference type="PANTHER" id="PTHR36488">
    <property type="entry name" value="CASP-LIKE PROTEIN 1U1"/>
    <property type="match status" value="1"/>
</dbReference>
<keyword evidence="6 8" id="KW-1133">Transmembrane helix</keyword>
<dbReference type="InterPro" id="IPR006702">
    <property type="entry name" value="CASP_dom"/>
</dbReference>
<protein>
    <recommendedName>
        <fullName evidence="8">CASP-like protein</fullName>
    </recommendedName>
</protein>
<evidence type="ECO:0000313" key="10">
    <source>
        <dbReference type="EMBL" id="KAJ8767518.1"/>
    </source>
</evidence>
<evidence type="ECO:0000259" key="9">
    <source>
        <dbReference type="Pfam" id="PF04535"/>
    </source>
</evidence>
<comment type="subunit">
    <text evidence="3 8">Homodimer and heterodimers.</text>
</comment>
<keyword evidence="11" id="KW-1185">Reference proteome</keyword>
<feature type="transmembrane region" description="Helical" evidence="8">
    <location>
        <begin position="160"/>
        <end position="182"/>
    </location>
</feature>
<feature type="transmembrane region" description="Helical" evidence="8">
    <location>
        <begin position="28"/>
        <end position="47"/>
    </location>
</feature>
<dbReference type="Pfam" id="PF04535">
    <property type="entry name" value="CASP_dom"/>
    <property type="match status" value="1"/>
</dbReference>